<keyword evidence="8" id="KW-0969">Cilium</keyword>
<sequence length="836" mass="94191">MGCTQSSSRQSRSNGRRVNSINSRRTFGLGSMGHHSDDFHPGARVIVLAGHAAAGMTGTLVSTDWRGTCMIDLDFTGETVFVPKAMVETESPMDTLYFADAGGSPTPPNRGVAAAAVGDRVEIVGEHELKGRRGFITETVSVGPDDTLYTIALDDGTTAHAGQEYIIMADDGATRAGKAERSDAGIDSHLLAALKDMGKSKEWGQARTTLAALKPGSDDTTAECALCCEDLCESPTAVLVKSDGKGKVRVCRHYYHVSCLRDMFLTKSLERRCPLCREEFEHYVPLPDLKREPRLWFKVVDSRGDGHLTLEEAVAAAQSILPVSQYSLTDLLRKDDNKLWMRWAKSNGQTITLQDFFRLRGGFYVWLLANLRELHRLRQNDRKMPDLFASGGDCDAEATWFDYWDFTGAGVLTKQQLERALTISVVAASRVDKAKASPSPVATEGKMSVEVGEVVEALWGDIDPQQDGLIMRSGFHSALRLLLPNVVTLTGREGTAETVSSFLLSMGKKGGKKGGGKKAAAEAEVDPDNIIPPDLLDLSEQQLKERIETWEYRRNKAAKERNYMAMERDMVNRFYGITNREIEQLEAAILCKERQTEAVEKEHRVKMKVHEQKVHNLSYGQVRESEDIAKEAEVLMSEEDGMHVDLLTKWHEENEALKGSLLSKQLAREDEVKMMERGFAKSLGKLRETYEANHAQLERDCRTQVEDLRHDLEIRRRVEIHELRERKNLHMKELTENHDEAYEQIKEYYKDITLDNVKLIRSLKEEIAQMRSREKVNKKTMEQLITENKTLSEPLAEMEEERARLMDLLKNYGTDKIVLKNVKGRKLSLDKRLKEG</sequence>
<evidence type="ECO:0000256" key="11">
    <source>
        <dbReference type="PROSITE-ProRule" id="PRU00175"/>
    </source>
</evidence>
<keyword evidence="10" id="KW-0966">Cell projection</keyword>
<dbReference type="GO" id="GO:0005874">
    <property type="term" value="C:microtubule"/>
    <property type="evidence" value="ECO:0007669"/>
    <property type="project" value="UniProtKB-KW"/>
</dbReference>
<dbReference type="InterPro" id="IPR025593">
    <property type="entry name" value="GAS8_dom"/>
</dbReference>
<feature type="region of interest" description="Disordered" evidence="13">
    <location>
        <begin position="1"/>
        <end position="27"/>
    </location>
</feature>
<dbReference type="CDD" id="cd16448">
    <property type="entry name" value="RING-H2"/>
    <property type="match status" value="1"/>
</dbReference>
<keyword evidence="16" id="KW-1185">Reference proteome</keyword>
<keyword evidence="5" id="KW-0493">Microtubule</keyword>
<evidence type="ECO:0000313" key="15">
    <source>
        <dbReference type="EMBL" id="KAF4703916.1"/>
    </source>
</evidence>
<evidence type="ECO:0000259" key="14">
    <source>
        <dbReference type="PROSITE" id="PS50089"/>
    </source>
</evidence>
<dbReference type="PROSITE" id="PS50089">
    <property type="entry name" value="ZF_RING_2"/>
    <property type="match status" value="1"/>
</dbReference>
<dbReference type="PANTHER" id="PTHR31543:SF0">
    <property type="entry name" value="DYNEIN REGULATORY COMPLEX SUBUNIT 4"/>
    <property type="match status" value="1"/>
</dbReference>
<dbReference type="InterPro" id="IPR011992">
    <property type="entry name" value="EF-hand-dom_pair"/>
</dbReference>
<dbReference type="GO" id="GO:0005794">
    <property type="term" value="C:Golgi apparatus"/>
    <property type="evidence" value="ECO:0007669"/>
    <property type="project" value="TreeGrafter"/>
</dbReference>
<keyword evidence="9" id="KW-0206">Cytoskeleton</keyword>
<dbReference type="InterPro" id="IPR013083">
    <property type="entry name" value="Znf_RING/FYVE/PHD"/>
</dbReference>
<dbReference type="GO" id="GO:0008270">
    <property type="term" value="F:zinc ion binding"/>
    <property type="evidence" value="ECO:0007669"/>
    <property type="project" value="UniProtKB-KW"/>
</dbReference>
<feature type="coiled-coil region" evidence="12">
    <location>
        <begin position="540"/>
        <end position="602"/>
    </location>
</feature>
<comment type="caution">
    <text evidence="15">The sequence shown here is derived from an EMBL/GenBank/DDBJ whole genome shotgun (WGS) entry which is preliminary data.</text>
</comment>
<dbReference type="InterPro" id="IPR001841">
    <property type="entry name" value="Znf_RING"/>
</dbReference>
<evidence type="ECO:0000256" key="6">
    <source>
        <dbReference type="ARBA" id="ARBA00022846"/>
    </source>
</evidence>
<dbReference type="GO" id="GO:0008017">
    <property type="term" value="F:microtubule binding"/>
    <property type="evidence" value="ECO:0007669"/>
    <property type="project" value="InterPro"/>
</dbReference>
<reference evidence="15 16" key="1">
    <citation type="submission" date="2020-04" db="EMBL/GenBank/DDBJ databases">
        <title>Perkinsus olseni comparative genomics.</title>
        <authorList>
            <person name="Bogema D.R."/>
        </authorList>
    </citation>
    <scope>NUCLEOTIDE SEQUENCE [LARGE SCALE GENOMIC DNA]</scope>
    <source>
        <strain evidence="15 16">ATCC PRA-207</strain>
    </source>
</reference>
<name>A0A7J6Q896_PEROL</name>
<evidence type="ECO:0000256" key="12">
    <source>
        <dbReference type="SAM" id="Coils"/>
    </source>
</evidence>
<evidence type="ECO:0000256" key="1">
    <source>
        <dbReference type="ARBA" id="ARBA00004230"/>
    </source>
</evidence>
<evidence type="ECO:0000256" key="2">
    <source>
        <dbReference type="ARBA" id="ARBA00004245"/>
    </source>
</evidence>
<keyword evidence="4" id="KW-0963">Cytoplasm</keyword>
<evidence type="ECO:0000256" key="8">
    <source>
        <dbReference type="ARBA" id="ARBA00023069"/>
    </source>
</evidence>
<dbReference type="Gene3D" id="1.10.238.10">
    <property type="entry name" value="EF-hand"/>
    <property type="match status" value="1"/>
</dbReference>
<dbReference type="GO" id="GO:0031267">
    <property type="term" value="F:small GTPase binding"/>
    <property type="evidence" value="ECO:0007669"/>
    <property type="project" value="InterPro"/>
</dbReference>
<evidence type="ECO:0000256" key="9">
    <source>
        <dbReference type="ARBA" id="ARBA00023212"/>
    </source>
</evidence>
<comment type="similarity">
    <text evidence="3">Belongs to the DRC4 family.</text>
</comment>
<dbReference type="EMBL" id="JABANO010035177">
    <property type="protein sequence ID" value="KAF4703916.1"/>
    <property type="molecule type" value="Genomic_DNA"/>
</dbReference>
<feature type="coiled-coil region" evidence="12">
    <location>
        <begin position="680"/>
        <end position="751"/>
    </location>
</feature>
<dbReference type="AlphaFoldDB" id="A0A7J6Q896"/>
<protein>
    <submittedName>
        <fullName evidence="15">Dynein regulatory complex subunit 4</fullName>
    </submittedName>
</protein>
<keyword evidence="11" id="KW-0863">Zinc-finger</keyword>
<feature type="domain" description="RING-type" evidence="14">
    <location>
        <begin position="224"/>
        <end position="277"/>
    </location>
</feature>
<feature type="compositionally biased region" description="Low complexity" evidence="13">
    <location>
        <begin position="1"/>
        <end position="20"/>
    </location>
</feature>
<evidence type="ECO:0000256" key="5">
    <source>
        <dbReference type="ARBA" id="ARBA00022701"/>
    </source>
</evidence>
<keyword evidence="11" id="KW-0479">Metal-binding</keyword>
<comment type="subcellular location">
    <subcellularLocation>
        <location evidence="1">Cell projection</location>
        <location evidence="1">Cilium</location>
        <location evidence="1">Flagellum</location>
    </subcellularLocation>
    <subcellularLocation>
        <location evidence="2">Cytoplasm</location>
        <location evidence="2">Cytoskeleton</location>
    </subcellularLocation>
</comment>
<evidence type="ECO:0000256" key="13">
    <source>
        <dbReference type="SAM" id="MobiDB-lite"/>
    </source>
</evidence>
<dbReference type="Gene3D" id="3.30.40.10">
    <property type="entry name" value="Zinc/RING finger domain, C3HC4 (zinc finger)"/>
    <property type="match status" value="1"/>
</dbReference>
<evidence type="ECO:0000256" key="4">
    <source>
        <dbReference type="ARBA" id="ARBA00022490"/>
    </source>
</evidence>
<proteinExistence type="inferred from homology"/>
<evidence type="ECO:0000313" key="16">
    <source>
        <dbReference type="Proteomes" id="UP000553632"/>
    </source>
</evidence>
<dbReference type="Pfam" id="PF13851">
    <property type="entry name" value="GAS"/>
    <property type="match status" value="1"/>
</dbReference>
<dbReference type="SUPFAM" id="SSF47473">
    <property type="entry name" value="EF-hand"/>
    <property type="match status" value="1"/>
</dbReference>
<dbReference type="PANTHER" id="PTHR31543">
    <property type="entry name" value="DYNEIN REGULATORY COMPLEX SUBUNIT 4"/>
    <property type="match status" value="1"/>
</dbReference>
<dbReference type="Proteomes" id="UP000553632">
    <property type="component" value="Unassembled WGS sequence"/>
</dbReference>
<accession>A0A7J6Q896</accession>
<evidence type="ECO:0000256" key="7">
    <source>
        <dbReference type="ARBA" id="ARBA00023054"/>
    </source>
</evidence>
<feature type="non-terminal residue" evidence="15">
    <location>
        <position position="1"/>
    </location>
</feature>
<dbReference type="SUPFAM" id="SSF57850">
    <property type="entry name" value="RING/U-box"/>
    <property type="match status" value="1"/>
</dbReference>
<gene>
    <name evidence="15" type="primary">GAS8_3</name>
    <name evidence="15" type="ORF">FOZ63_015306</name>
</gene>
<dbReference type="InterPro" id="IPR039308">
    <property type="entry name" value="GAS8"/>
</dbReference>
<organism evidence="15 16">
    <name type="scientific">Perkinsus olseni</name>
    <name type="common">Perkinsus atlanticus</name>
    <dbReference type="NCBI Taxonomy" id="32597"/>
    <lineage>
        <taxon>Eukaryota</taxon>
        <taxon>Sar</taxon>
        <taxon>Alveolata</taxon>
        <taxon>Perkinsozoa</taxon>
        <taxon>Perkinsea</taxon>
        <taxon>Perkinsida</taxon>
        <taxon>Perkinsidae</taxon>
        <taxon>Perkinsus</taxon>
    </lineage>
</organism>
<feature type="coiled-coil region" evidence="12">
    <location>
        <begin position="781"/>
        <end position="815"/>
    </location>
</feature>
<evidence type="ECO:0000256" key="3">
    <source>
        <dbReference type="ARBA" id="ARBA00009859"/>
    </source>
</evidence>
<keyword evidence="6" id="KW-0282">Flagellum</keyword>
<keyword evidence="11" id="KW-0862">Zinc</keyword>
<dbReference type="GO" id="GO:0048870">
    <property type="term" value="P:cell motility"/>
    <property type="evidence" value="ECO:0007669"/>
    <property type="project" value="InterPro"/>
</dbReference>
<keyword evidence="7 12" id="KW-0175">Coiled coil</keyword>
<dbReference type="GO" id="GO:0031514">
    <property type="term" value="C:motile cilium"/>
    <property type="evidence" value="ECO:0007669"/>
    <property type="project" value="UniProtKB-SubCell"/>
</dbReference>
<evidence type="ECO:0000256" key="10">
    <source>
        <dbReference type="ARBA" id="ARBA00023273"/>
    </source>
</evidence>